<keyword evidence="1" id="KW-0472">Membrane</keyword>
<keyword evidence="1" id="KW-1133">Transmembrane helix</keyword>
<evidence type="ECO:0000313" key="3">
    <source>
        <dbReference type="Proteomes" id="UP000199184"/>
    </source>
</evidence>
<evidence type="ECO:0000256" key="1">
    <source>
        <dbReference type="SAM" id="Phobius"/>
    </source>
</evidence>
<evidence type="ECO:0000313" key="2">
    <source>
        <dbReference type="EMBL" id="SCB50355.1"/>
    </source>
</evidence>
<dbReference type="AlphaFoldDB" id="A0A1C3XDZ1"/>
<dbReference type="RefSeq" id="WP_283808004.1">
    <property type="nucleotide sequence ID" value="NZ_FMAI01000014.1"/>
</dbReference>
<dbReference type="Proteomes" id="UP000199184">
    <property type="component" value="Unassembled WGS sequence"/>
</dbReference>
<proteinExistence type="predicted"/>
<gene>
    <name evidence="2" type="ORF">GA0061098_1014139</name>
</gene>
<protein>
    <submittedName>
        <fullName evidence="2">Uncharacterized protein</fullName>
    </submittedName>
</protein>
<reference evidence="3" key="1">
    <citation type="submission" date="2016-08" db="EMBL/GenBank/DDBJ databases">
        <authorList>
            <person name="Varghese N."/>
            <person name="Submissions Spin"/>
        </authorList>
    </citation>
    <scope>NUCLEOTIDE SEQUENCE [LARGE SCALE GENOMIC DNA]</scope>
    <source>
        <strain evidence="3">ERR11</strain>
    </source>
</reference>
<feature type="transmembrane region" description="Helical" evidence="1">
    <location>
        <begin position="12"/>
        <end position="35"/>
    </location>
</feature>
<keyword evidence="3" id="KW-1185">Reference proteome</keyword>
<accession>A0A1C3XDZ1</accession>
<organism evidence="2 3">
    <name type="scientific">Bradyrhizobium shewense</name>
    <dbReference type="NCBI Taxonomy" id="1761772"/>
    <lineage>
        <taxon>Bacteria</taxon>
        <taxon>Pseudomonadati</taxon>
        <taxon>Pseudomonadota</taxon>
        <taxon>Alphaproteobacteria</taxon>
        <taxon>Hyphomicrobiales</taxon>
        <taxon>Nitrobacteraceae</taxon>
        <taxon>Bradyrhizobium</taxon>
    </lineage>
</organism>
<dbReference type="EMBL" id="FMAI01000014">
    <property type="protein sequence ID" value="SCB50355.1"/>
    <property type="molecule type" value="Genomic_DNA"/>
</dbReference>
<name>A0A1C3XDZ1_9BRAD</name>
<sequence>MFEDLRAIAQPGAMIAIVLVLLLMAVADVAIFIAAKGWPF</sequence>
<keyword evidence="1" id="KW-0812">Transmembrane</keyword>